<keyword evidence="3" id="KW-1185">Reference proteome</keyword>
<dbReference type="Proteomes" id="UP000319817">
    <property type="component" value="Chromosome"/>
</dbReference>
<protein>
    <submittedName>
        <fullName evidence="2">Uncharacterized protein</fullName>
    </submittedName>
</protein>
<accession>A0A517NQC5</accession>
<gene>
    <name evidence="2" type="ORF">K239x_12730</name>
</gene>
<dbReference type="EMBL" id="CP036526">
    <property type="protein sequence ID" value="QDT09327.1"/>
    <property type="molecule type" value="Genomic_DNA"/>
</dbReference>
<dbReference type="OrthoDB" id="287456at2"/>
<feature type="signal peptide" evidence="1">
    <location>
        <begin position="1"/>
        <end position="21"/>
    </location>
</feature>
<feature type="chain" id="PRO_5022231162" evidence="1">
    <location>
        <begin position="22"/>
        <end position="135"/>
    </location>
</feature>
<proteinExistence type="predicted"/>
<dbReference type="RefSeq" id="WP_145416905.1">
    <property type="nucleotide sequence ID" value="NZ_CP036526.1"/>
</dbReference>
<reference evidence="2 3" key="1">
    <citation type="submission" date="2019-02" db="EMBL/GenBank/DDBJ databases">
        <title>Deep-cultivation of Planctomycetes and their phenomic and genomic characterization uncovers novel biology.</title>
        <authorList>
            <person name="Wiegand S."/>
            <person name="Jogler M."/>
            <person name="Boedeker C."/>
            <person name="Pinto D."/>
            <person name="Vollmers J."/>
            <person name="Rivas-Marin E."/>
            <person name="Kohn T."/>
            <person name="Peeters S.H."/>
            <person name="Heuer A."/>
            <person name="Rast P."/>
            <person name="Oberbeckmann S."/>
            <person name="Bunk B."/>
            <person name="Jeske O."/>
            <person name="Meyerdierks A."/>
            <person name="Storesund J.E."/>
            <person name="Kallscheuer N."/>
            <person name="Luecker S."/>
            <person name="Lage O.M."/>
            <person name="Pohl T."/>
            <person name="Merkel B.J."/>
            <person name="Hornburger P."/>
            <person name="Mueller R.-W."/>
            <person name="Bruemmer F."/>
            <person name="Labrenz M."/>
            <person name="Spormann A.M."/>
            <person name="Op den Camp H."/>
            <person name="Overmann J."/>
            <person name="Amann R."/>
            <person name="Jetten M.S.M."/>
            <person name="Mascher T."/>
            <person name="Medema M.H."/>
            <person name="Devos D.P."/>
            <person name="Kaster A.-K."/>
            <person name="Ovreas L."/>
            <person name="Rohde M."/>
            <person name="Galperin M.Y."/>
            <person name="Jogler C."/>
        </authorList>
    </citation>
    <scope>NUCLEOTIDE SEQUENCE [LARGE SCALE GENOMIC DNA]</scope>
    <source>
        <strain evidence="2 3">K23_9</strain>
    </source>
</reference>
<evidence type="ECO:0000313" key="2">
    <source>
        <dbReference type="EMBL" id="QDT09327.1"/>
    </source>
</evidence>
<evidence type="ECO:0000256" key="1">
    <source>
        <dbReference type="SAM" id="SignalP"/>
    </source>
</evidence>
<keyword evidence="1" id="KW-0732">Signal</keyword>
<sequence length="135" mass="15434" precursor="true">MLKRILFAVAPLMLVATSVMAEDNLMSRLAKLDVNDAAANAAEVADADDFGQADVDALLGDDEDKSSEDAVAACFRRVGYGYNYCRSYNSYSNYRYHNYYTPVYHSYRYCAPTYHYTPVTYSYYTPVYTSYWGCW</sequence>
<organism evidence="2 3">
    <name type="scientific">Stieleria marina</name>
    <dbReference type="NCBI Taxonomy" id="1930275"/>
    <lineage>
        <taxon>Bacteria</taxon>
        <taxon>Pseudomonadati</taxon>
        <taxon>Planctomycetota</taxon>
        <taxon>Planctomycetia</taxon>
        <taxon>Pirellulales</taxon>
        <taxon>Pirellulaceae</taxon>
        <taxon>Stieleria</taxon>
    </lineage>
</organism>
<name>A0A517NQC5_9BACT</name>
<evidence type="ECO:0000313" key="3">
    <source>
        <dbReference type="Proteomes" id="UP000319817"/>
    </source>
</evidence>
<dbReference type="AlphaFoldDB" id="A0A517NQC5"/>